<dbReference type="EMBL" id="CP002452">
    <property type="protein sequence ID" value="ADV46464.1"/>
    <property type="molecule type" value="Genomic_DNA"/>
</dbReference>
<accession>E6WYF2</accession>
<dbReference type="InterPro" id="IPR036513">
    <property type="entry name" value="STAS_dom_sf"/>
</dbReference>
<keyword evidence="1" id="KW-0472">Membrane</keyword>
<proteinExistence type="inferred from homology"/>
<keyword evidence="1" id="KW-0812">Transmembrane</keyword>
<dbReference type="KEGG" id="nsa:Nitsa_1211"/>
<reference evidence="3 4" key="1">
    <citation type="journal article" date="2011" name="Stand. Genomic Sci.">
        <title>Complete genome sequence of Nitratifractor salsuginis type strain (E9I37-1).</title>
        <authorList>
            <person name="Anderson I."/>
            <person name="Sikorski J."/>
            <person name="Zeytun A."/>
            <person name="Nolan M."/>
            <person name="Lapidus A."/>
            <person name="Lucas S."/>
            <person name="Hammon N."/>
            <person name="Deshpande S."/>
            <person name="Cheng J.F."/>
            <person name="Tapia R."/>
            <person name="Han C."/>
            <person name="Goodwin L."/>
            <person name="Pitluck S."/>
            <person name="Liolios K."/>
            <person name="Pagani I."/>
            <person name="Ivanova N."/>
            <person name="Huntemann M."/>
            <person name="Mavromatis K."/>
            <person name="Ovchinikova G."/>
            <person name="Pati A."/>
            <person name="Chen A."/>
            <person name="Palaniappan K."/>
            <person name="Land M."/>
            <person name="Hauser L."/>
            <person name="Brambilla E.M."/>
            <person name="Ngatchou-Djao O.D."/>
            <person name="Rohde M."/>
            <person name="Tindall B.J."/>
            <person name="Goker M."/>
            <person name="Detter J.C."/>
            <person name="Woyke T."/>
            <person name="Bristow J."/>
            <person name="Eisen J.A."/>
            <person name="Markowitz V."/>
            <person name="Hugenholtz P."/>
            <person name="Klenk H.P."/>
            <person name="Kyrpides N.C."/>
        </authorList>
    </citation>
    <scope>NUCLEOTIDE SEQUENCE [LARGE SCALE GENOMIC DNA]</scope>
    <source>
        <strain evidence="4">DSM 16511 / JCM 12458 / E9I37-1</strain>
    </source>
</reference>
<dbReference type="InterPro" id="IPR002645">
    <property type="entry name" value="STAS_dom"/>
</dbReference>
<dbReference type="Gene3D" id="3.30.750.24">
    <property type="entry name" value="STAS domain"/>
    <property type="match status" value="1"/>
</dbReference>
<evidence type="ECO:0000256" key="1">
    <source>
        <dbReference type="RuleBase" id="RU362044"/>
    </source>
</evidence>
<dbReference type="InterPro" id="IPR058548">
    <property type="entry name" value="MlaB-like_STAS"/>
</dbReference>
<dbReference type="Pfam" id="PF02405">
    <property type="entry name" value="MlaE"/>
    <property type="match status" value="1"/>
</dbReference>
<dbReference type="Pfam" id="PF13466">
    <property type="entry name" value="STAS_2"/>
    <property type="match status" value="1"/>
</dbReference>
<evidence type="ECO:0000313" key="3">
    <source>
        <dbReference type="EMBL" id="ADV46464.1"/>
    </source>
</evidence>
<dbReference type="GO" id="GO:0005548">
    <property type="term" value="F:phospholipid transporter activity"/>
    <property type="evidence" value="ECO:0007669"/>
    <property type="project" value="TreeGrafter"/>
</dbReference>
<feature type="domain" description="STAS" evidence="2">
    <location>
        <begin position="48"/>
        <end position="96"/>
    </location>
</feature>
<comment type="caution">
    <text evidence="1">Lacks conserved residue(s) required for the propagation of feature annotation.</text>
</comment>
<dbReference type="PROSITE" id="PS50801">
    <property type="entry name" value="STAS"/>
    <property type="match status" value="1"/>
</dbReference>
<dbReference type="RefSeq" id="WP_013554155.1">
    <property type="nucleotide sequence ID" value="NC_014935.1"/>
</dbReference>
<dbReference type="PANTHER" id="PTHR30188:SF3">
    <property type="entry name" value="ABC TRANSPORTER PERMEASE"/>
    <property type="match status" value="1"/>
</dbReference>
<reference evidence="4" key="2">
    <citation type="submission" date="2011-01" db="EMBL/GenBank/DDBJ databases">
        <title>The complete genome of Nitratifractor salsuginis DSM 16511.</title>
        <authorList>
            <consortium name="US DOE Joint Genome Institute (JGI-PGF)"/>
            <person name="Lucas S."/>
            <person name="Copeland A."/>
            <person name="Lapidus A."/>
            <person name="Bruce D."/>
            <person name="Goodwin L."/>
            <person name="Pitluck S."/>
            <person name="Kyrpides N."/>
            <person name="Mavromatis K."/>
            <person name="Ivanova N."/>
            <person name="Mikhailova N."/>
            <person name="Zeytun A."/>
            <person name="Detter J.C."/>
            <person name="Tapia R."/>
            <person name="Han C."/>
            <person name="Land M."/>
            <person name="Hauser L."/>
            <person name="Markowitz V."/>
            <person name="Cheng J.-F."/>
            <person name="Hugenholtz P."/>
            <person name="Woyke T."/>
            <person name="Wu D."/>
            <person name="Tindall B."/>
            <person name="Schuetze A."/>
            <person name="Brambilla E."/>
            <person name="Klenk H.-P."/>
            <person name="Eisen J.A."/>
        </authorList>
    </citation>
    <scope>NUCLEOTIDE SEQUENCE [LARGE SCALE GENOMIC DNA]</scope>
    <source>
        <strain evidence="4">DSM 16511 / JCM 12458 / E9I37-1</strain>
    </source>
</reference>
<dbReference type="Proteomes" id="UP000008633">
    <property type="component" value="Chromosome"/>
</dbReference>
<dbReference type="InterPro" id="IPR003453">
    <property type="entry name" value="ABC_MlaE_roteobac"/>
</dbReference>
<dbReference type="AlphaFoldDB" id="E6WYF2"/>
<dbReference type="PANTHER" id="PTHR30188">
    <property type="entry name" value="ABC TRANSPORTER PERMEASE PROTEIN-RELATED"/>
    <property type="match status" value="1"/>
</dbReference>
<dbReference type="NCBIfam" id="TIGR00056">
    <property type="entry name" value="MlaE family lipid ABC transporter permease subunit"/>
    <property type="match status" value="1"/>
</dbReference>
<dbReference type="STRING" id="749222.Nitsa_1211"/>
<dbReference type="SUPFAM" id="SSF52091">
    <property type="entry name" value="SpoIIaa-like"/>
    <property type="match status" value="1"/>
</dbReference>
<dbReference type="eggNOG" id="COG1366">
    <property type="taxonomic scope" value="Bacteria"/>
</dbReference>
<feature type="transmembrane region" description="Helical" evidence="1">
    <location>
        <begin position="351"/>
        <end position="369"/>
    </location>
</feature>
<keyword evidence="1" id="KW-1133">Transmembrane helix</keyword>
<keyword evidence="4" id="KW-1185">Reference proteome</keyword>
<comment type="similarity">
    <text evidence="1">Belongs to the MlaE permease family.</text>
</comment>
<sequence>MNQSPLKLRKNGEETLIECQGDWTLDQARLIEKELRRLPLPETPRCRIDFGKVQRFDSAGILLLLELRERMKKAGKACEITGLDEKKEKMLHLIERGYGEEPLPKRREGLLWRIGKATVEELKVVRDFFHFLGELSVSFLRLLFKPSNFRMRETVYHIQHSGVNALFIIGLTSFLVGLVIAYESLVQLVQFGADIYVVDGIGIAITRELGPMITAIVIAGRSASSYAAEIGTMKITEEIAAMQTLGFDPFYFLVIPRIVAMMIALPLLIFFSDVIGILGGMIATKVQVDLSFTFFIERLQEVLAAKHYILGIVKGPFFALIIAATGCFHGFRVTGDTESIGIETTASVVHAIFFVIACDALFAVIYTQLGY</sequence>
<protein>
    <recommendedName>
        <fullName evidence="2">STAS domain-containing protein</fullName>
    </recommendedName>
</protein>
<dbReference type="HOGENOM" id="CLU_045686_0_0_7"/>
<dbReference type="InterPro" id="IPR030802">
    <property type="entry name" value="Permease_MalE"/>
</dbReference>
<dbReference type="GO" id="GO:0043190">
    <property type="term" value="C:ATP-binding cassette (ABC) transporter complex"/>
    <property type="evidence" value="ECO:0007669"/>
    <property type="project" value="InterPro"/>
</dbReference>
<evidence type="ECO:0000313" key="4">
    <source>
        <dbReference type="Proteomes" id="UP000008633"/>
    </source>
</evidence>
<evidence type="ECO:0000259" key="2">
    <source>
        <dbReference type="PROSITE" id="PS50801"/>
    </source>
</evidence>
<name>E6WYF2_NITSE</name>
<feature type="transmembrane region" description="Helical" evidence="1">
    <location>
        <begin position="308"/>
        <end position="331"/>
    </location>
</feature>
<gene>
    <name evidence="3" type="ordered locus">Nitsa_1211</name>
</gene>
<feature type="transmembrane region" description="Helical" evidence="1">
    <location>
        <begin position="250"/>
        <end position="271"/>
    </location>
</feature>
<dbReference type="eggNOG" id="COG0767">
    <property type="taxonomic scope" value="Bacteria"/>
</dbReference>
<organism evidence="3 4">
    <name type="scientific">Nitratifractor salsuginis (strain DSM 16511 / JCM 12458 / E9I37-1)</name>
    <dbReference type="NCBI Taxonomy" id="749222"/>
    <lineage>
        <taxon>Bacteria</taxon>
        <taxon>Pseudomonadati</taxon>
        <taxon>Campylobacterota</taxon>
        <taxon>Epsilonproteobacteria</taxon>
        <taxon>Campylobacterales</taxon>
        <taxon>Sulfurovaceae</taxon>
        <taxon>Nitratifractor</taxon>
    </lineage>
</organism>
<feature type="transmembrane region" description="Helical" evidence="1">
    <location>
        <begin position="164"/>
        <end position="182"/>
    </location>
</feature>
<dbReference type="OrthoDB" id="9805022at2"/>